<keyword evidence="3" id="KW-0472">Membrane</keyword>
<sequence length="515" mass="57731">MKRSFRGMIGLGMTTALLALAACSGSSSGGDAPKTSPDGSAGPKEKVTIKIMANFSSADIAPADKAIFDKLEKALNVELKWIVPPSSGYKEQLQLSLVSGDYADLVMFPSETDESFLNAVDEGVVIPVNKYLDQLPNIKKYTYDVSWEALETKRDGKIYGVPRTSVARNDGFIIREDWLKNIGFQMPANREVTIEQFTDIMRKFTFNDPDKNGKNDTFGFAGYLNTTKMIDPILSSQFGNLGWQKTNGGEYAYMTPMYDKNSTVYKDVLAYTQMAFKEKLVDPDSAVIDRNASIDRFQRGMTGIRYEFAGNAPGAEKKGKELNPNTEISYIFIKDKQGQLKGVSYGTAIFGVWGVTNNAKHPDRALQVLDWLLSDEGFDMVKYGVEGVEYNKENGQRKYIDGVSAPWRKSIVRRANDGDFFIDAKLDEATRNKVKPWVDRSIETVAFSLDQGYIPPAAKEPKFMDFKLIWDETITKIMIGELPVSDFDKLLAQWYEKGGKEYVKQMNDYIASTQK</sequence>
<dbReference type="SUPFAM" id="SSF53850">
    <property type="entry name" value="Periplasmic binding protein-like II"/>
    <property type="match status" value="1"/>
</dbReference>
<keyword evidence="1" id="KW-1003">Cell membrane</keyword>
<accession>A0AA96RI59</accession>
<evidence type="ECO:0000313" key="8">
    <source>
        <dbReference type="Proteomes" id="UP001305702"/>
    </source>
</evidence>
<dbReference type="RefSeq" id="WP_315607881.1">
    <property type="nucleotide sequence ID" value="NZ_CP130318.1"/>
</dbReference>
<organism evidence="7 8">
    <name type="scientific">Paenibacillus aurantius</name>
    <dbReference type="NCBI Taxonomy" id="2918900"/>
    <lineage>
        <taxon>Bacteria</taxon>
        <taxon>Bacillati</taxon>
        <taxon>Bacillota</taxon>
        <taxon>Bacilli</taxon>
        <taxon>Bacillales</taxon>
        <taxon>Paenibacillaceae</taxon>
        <taxon>Paenibacillus</taxon>
    </lineage>
</organism>
<dbReference type="Proteomes" id="UP001305702">
    <property type="component" value="Chromosome"/>
</dbReference>
<dbReference type="KEGG" id="paun:MJA45_14090"/>
<reference evidence="7 8" key="1">
    <citation type="submission" date="2022-02" db="EMBL/GenBank/DDBJ databases">
        <title>Paenibacillus sp. MBLB1776 Whole Genome Shotgun Sequencing.</title>
        <authorList>
            <person name="Hwang C.Y."/>
            <person name="Cho E.-S."/>
            <person name="Seo M.-J."/>
        </authorList>
    </citation>
    <scope>NUCLEOTIDE SEQUENCE [LARGE SCALE GENOMIC DNA]</scope>
    <source>
        <strain evidence="7 8">MBLB1776</strain>
    </source>
</reference>
<dbReference type="PANTHER" id="PTHR43649:SF33">
    <property type="entry name" value="POLYGALACTURONAN_RHAMNOGALACTURONAN-BINDING PROTEIN YTCQ"/>
    <property type="match status" value="1"/>
</dbReference>
<keyword evidence="4" id="KW-0564">Palmitate</keyword>
<keyword evidence="5" id="KW-0449">Lipoprotein</keyword>
<evidence type="ECO:0000256" key="1">
    <source>
        <dbReference type="ARBA" id="ARBA00022475"/>
    </source>
</evidence>
<dbReference type="InterPro" id="IPR006059">
    <property type="entry name" value="SBP"/>
</dbReference>
<dbReference type="PANTHER" id="PTHR43649">
    <property type="entry name" value="ARABINOSE-BINDING PROTEIN-RELATED"/>
    <property type="match status" value="1"/>
</dbReference>
<evidence type="ECO:0000256" key="2">
    <source>
        <dbReference type="ARBA" id="ARBA00022729"/>
    </source>
</evidence>
<keyword evidence="2 6" id="KW-0732">Signal</keyword>
<proteinExistence type="predicted"/>
<evidence type="ECO:0000256" key="3">
    <source>
        <dbReference type="ARBA" id="ARBA00023136"/>
    </source>
</evidence>
<dbReference type="Gene3D" id="3.40.190.10">
    <property type="entry name" value="Periplasmic binding protein-like II"/>
    <property type="match status" value="2"/>
</dbReference>
<evidence type="ECO:0000256" key="5">
    <source>
        <dbReference type="ARBA" id="ARBA00023288"/>
    </source>
</evidence>
<gene>
    <name evidence="7" type="ORF">MJA45_14090</name>
</gene>
<protein>
    <submittedName>
        <fullName evidence="7">Extracellular solute-binding protein</fullName>
    </submittedName>
</protein>
<name>A0AA96RI59_9BACL</name>
<dbReference type="EMBL" id="CP130318">
    <property type="protein sequence ID" value="WNQ14098.1"/>
    <property type="molecule type" value="Genomic_DNA"/>
</dbReference>
<feature type="signal peptide" evidence="6">
    <location>
        <begin position="1"/>
        <end position="21"/>
    </location>
</feature>
<feature type="chain" id="PRO_5041693967" evidence="6">
    <location>
        <begin position="22"/>
        <end position="515"/>
    </location>
</feature>
<dbReference type="AlphaFoldDB" id="A0AA96RI59"/>
<keyword evidence="8" id="KW-1185">Reference proteome</keyword>
<evidence type="ECO:0000256" key="6">
    <source>
        <dbReference type="SAM" id="SignalP"/>
    </source>
</evidence>
<dbReference type="PROSITE" id="PS51257">
    <property type="entry name" value="PROKAR_LIPOPROTEIN"/>
    <property type="match status" value="1"/>
</dbReference>
<dbReference type="InterPro" id="IPR050490">
    <property type="entry name" value="Bact_solute-bd_prot1"/>
</dbReference>
<dbReference type="Pfam" id="PF01547">
    <property type="entry name" value="SBP_bac_1"/>
    <property type="match status" value="1"/>
</dbReference>
<evidence type="ECO:0000313" key="7">
    <source>
        <dbReference type="EMBL" id="WNQ14098.1"/>
    </source>
</evidence>
<evidence type="ECO:0000256" key="4">
    <source>
        <dbReference type="ARBA" id="ARBA00023139"/>
    </source>
</evidence>